<sequence length="47" mass="5376">MASISGNTPARPSCQGIREITLRWWPYAGMLYFHLLLRKLQAKGFVP</sequence>
<accession>A0A953JDJ8</accession>
<protein>
    <submittedName>
        <fullName evidence="1">Uncharacterized protein</fullName>
    </submittedName>
</protein>
<dbReference type="AlphaFoldDB" id="A0A953JDJ8"/>
<name>A0A953JDJ8_9BACT</name>
<reference evidence="1" key="2">
    <citation type="submission" date="2021-08" db="EMBL/GenBank/DDBJ databases">
        <authorList>
            <person name="Dalcin Martins P."/>
        </authorList>
    </citation>
    <scope>NUCLEOTIDE SEQUENCE</scope>
    <source>
        <strain evidence="1">MAG_39</strain>
    </source>
</reference>
<dbReference type="Proteomes" id="UP000705867">
    <property type="component" value="Unassembled WGS sequence"/>
</dbReference>
<evidence type="ECO:0000313" key="2">
    <source>
        <dbReference type="Proteomes" id="UP000705867"/>
    </source>
</evidence>
<organism evidence="1 2">
    <name type="scientific">Candidatus Nitrobium versatile</name>
    <dbReference type="NCBI Taxonomy" id="2884831"/>
    <lineage>
        <taxon>Bacteria</taxon>
        <taxon>Pseudomonadati</taxon>
        <taxon>Nitrospirota</taxon>
        <taxon>Nitrospiria</taxon>
        <taxon>Nitrospirales</taxon>
        <taxon>Nitrospiraceae</taxon>
        <taxon>Candidatus Nitrobium</taxon>
    </lineage>
</organism>
<comment type="caution">
    <text evidence="1">The sequence shown here is derived from an EMBL/GenBank/DDBJ whole genome shotgun (WGS) entry which is preliminary data.</text>
</comment>
<proteinExistence type="predicted"/>
<evidence type="ECO:0000313" key="1">
    <source>
        <dbReference type="EMBL" id="MBZ0157145.1"/>
    </source>
</evidence>
<reference evidence="1" key="1">
    <citation type="journal article" date="2021" name="bioRxiv">
        <title>Unraveling nitrogen, sulfur and carbon metabolic pathways and microbial community transcriptional responses to substrate deprivation and toxicity stresses in a bioreactor mimicking anoxic brackish coastal sediment conditions.</title>
        <authorList>
            <person name="Martins P.D."/>
            <person name="Echeveste M.J."/>
            <person name="Arshad A."/>
            <person name="Kurth J."/>
            <person name="Ouboter H."/>
            <person name="Jetten M.S.M."/>
            <person name="Welte C.U."/>
        </authorList>
    </citation>
    <scope>NUCLEOTIDE SEQUENCE</scope>
    <source>
        <strain evidence="1">MAG_39</strain>
    </source>
</reference>
<gene>
    <name evidence="1" type="ORF">K8I29_13145</name>
</gene>
<dbReference type="EMBL" id="JAIOIV010000105">
    <property type="protein sequence ID" value="MBZ0157145.1"/>
    <property type="molecule type" value="Genomic_DNA"/>
</dbReference>